<proteinExistence type="predicted"/>
<sequence length="120" mass="13260">MDFCTNAMRSIGVVRVYHQGKSFSNVTETLPPVAQKIKNSKSKPDDDASKSPSSSTTKDDELLVLCSNLEQPMRSSAIFSAETTCGDQDRDRGSFDITVKFHQNLNFIPSSTNPQAKTKR</sequence>
<accession>A0A5E4GFZ6</accession>
<dbReference type="InParanoid" id="A0A5E4GFZ6"/>
<organism evidence="2 3">
    <name type="scientific">Prunus dulcis</name>
    <name type="common">Almond</name>
    <name type="synonym">Amygdalus dulcis</name>
    <dbReference type="NCBI Taxonomy" id="3755"/>
    <lineage>
        <taxon>Eukaryota</taxon>
        <taxon>Viridiplantae</taxon>
        <taxon>Streptophyta</taxon>
        <taxon>Embryophyta</taxon>
        <taxon>Tracheophyta</taxon>
        <taxon>Spermatophyta</taxon>
        <taxon>Magnoliopsida</taxon>
        <taxon>eudicotyledons</taxon>
        <taxon>Gunneridae</taxon>
        <taxon>Pentapetalae</taxon>
        <taxon>rosids</taxon>
        <taxon>fabids</taxon>
        <taxon>Rosales</taxon>
        <taxon>Rosaceae</taxon>
        <taxon>Amygdaloideae</taxon>
        <taxon>Amygdaleae</taxon>
        <taxon>Prunus</taxon>
    </lineage>
</organism>
<dbReference type="Proteomes" id="UP000327085">
    <property type="component" value="Chromosome 2"/>
</dbReference>
<evidence type="ECO:0000256" key="1">
    <source>
        <dbReference type="SAM" id="MobiDB-lite"/>
    </source>
</evidence>
<name>A0A5E4GFZ6_PRUDU</name>
<evidence type="ECO:0000313" key="3">
    <source>
        <dbReference type="Proteomes" id="UP000327085"/>
    </source>
</evidence>
<protein>
    <submittedName>
        <fullName evidence="2">Uncharacterized protein</fullName>
    </submittedName>
</protein>
<reference evidence="3" key="1">
    <citation type="journal article" date="2020" name="Plant J.">
        <title>Transposons played a major role in the diversification between the closely related almond and peach genomes: results from the almond genome sequence.</title>
        <authorList>
            <person name="Alioto T."/>
            <person name="Alexiou K.G."/>
            <person name="Bardil A."/>
            <person name="Barteri F."/>
            <person name="Castanera R."/>
            <person name="Cruz F."/>
            <person name="Dhingra A."/>
            <person name="Duval H."/>
            <person name="Fernandez I Marti A."/>
            <person name="Frias L."/>
            <person name="Galan B."/>
            <person name="Garcia J.L."/>
            <person name="Howad W."/>
            <person name="Gomez-Garrido J."/>
            <person name="Gut M."/>
            <person name="Julca I."/>
            <person name="Morata J."/>
            <person name="Puigdomenech P."/>
            <person name="Ribeca P."/>
            <person name="Rubio Cabetas M.J."/>
            <person name="Vlasova A."/>
            <person name="Wirthensohn M."/>
            <person name="Garcia-Mas J."/>
            <person name="Gabaldon T."/>
            <person name="Casacuberta J.M."/>
            <person name="Arus P."/>
        </authorList>
    </citation>
    <scope>NUCLEOTIDE SEQUENCE [LARGE SCALE GENOMIC DNA]</scope>
    <source>
        <strain evidence="3">cv. Texas</strain>
    </source>
</reference>
<evidence type="ECO:0000313" key="2">
    <source>
        <dbReference type="EMBL" id="VVA38458.1"/>
    </source>
</evidence>
<dbReference type="EMBL" id="CABIKO010000644">
    <property type="protein sequence ID" value="VVA38458.1"/>
    <property type="molecule type" value="Genomic_DNA"/>
</dbReference>
<gene>
    <name evidence="2" type="ORF">ALMOND_2B023994</name>
</gene>
<feature type="region of interest" description="Disordered" evidence="1">
    <location>
        <begin position="34"/>
        <end position="61"/>
    </location>
</feature>
<dbReference type="AlphaFoldDB" id="A0A5E4GFZ6"/>
<dbReference type="Gramene" id="VVA38458">
    <property type="protein sequence ID" value="VVA38458"/>
    <property type="gene ID" value="Prudul26B023994"/>
</dbReference>